<sequence length="232" mass="25302">MGEVVVADAAAVVEEAGAPTRWPAKFALAEAWESSPLIRAAFRKNGVLLIWPKPDTVGVASMKALSLNRKVIEMALDVWCFHSDSAKSPPVDWLKREVTQLYHLMSTGSDGKNINIYVDAWGVKRLVSLAIRRWKAPIHQLRDHSLRVLFETMTSAWGENPEEAADSADEDGSADDDPYAGEPDNGAPESAVPAASSEHSEPRPAETIASLSWQIDILMSPGFKKVSLKQAV</sequence>
<reference evidence="2 3" key="1">
    <citation type="submission" date="2016-02" db="EMBL/GenBank/DDBJ databases">
        <title>Genome analysis of coral dinoflagellate symbionts highlights evolutionary adaptations to a symbiotic lifestyle.</title>
        <authorList>
            <person name="Aranda M."/>
            <person name="Li Y."/>
            <person name="Liew Y.J."/>
            <person name="Baumgarten S."/>
            <person name="Simakov O."/>
            <person name="Wilson M."/>
            <person name="Piel J."/>
            <person name="Ashoor H."/>
            <person name="Bougouffa S."/>
            <person name="Bajic V.B."/>
            <person name="Ryu T."/>
            <person name="Ravasi T."/>
            <person name="Bayer T."/>
            <person name="Micklem G."/>
            <person name="Kim H."/>
            <person name="Bhak J."/>
            <person name="Lajeunesse T.C."/>
            <person name="Voolstra C.R."/>
        </authorList>
    </citation>
    <scope>NUCLEOTIDE SEQUENCE [LARGE SCALE GENOMIC DNA]</scope>
    <source>
        <strain evidence="2 3">CCMP2467</strain>
    </source>
</reference>
<keyword evidence="3" id="KW-1185">Reference proteome</keyword>
<feature type="compositionally biased region" description="Acidic residues" evidence="1">
    <location>
        <begin position="160"/>
        <end position="179"/>
    </location>
</feature>
<dbReference type="OrthoDB" id="429868at2759"/>
<comment type="caution">
    <text evidence="2">The sequence shown here is derived from an EMBL/GenBank/DDBJ whole genome shotgun (WGS) entry which is preliminary data.</text>
</comment>
<dbReference type="EMBL" id="LSRX01004249">
    <property type="protein sequence ID" value="OLP74111.1"/>
    <property type="molecule type" value="Genomic_DNA"/>
</dbReference>
<evidence type="ECO:0000313" key="2">
    <source>
        <dbReference type="EMBL" id="OLP74111.1"/>
    </source>
</evidence>
<gene>
    <name evidence="2" type="ORF">AK812_SmicGene46448</name>
</gene>
<feature type="compositionally biased region" description="Low complexity" evidence="1">
    <location>
        <begin position="187"/>
        <end position="197"/>
    </location>
</feature>
<proteinExistence type="predicted"/>
<protein>
    <submittedName>
        <fullName evidence="2">Uncharacterized protein</fullName>
    </submittedName>
</protein>
<accession>A0A1Q9BTU6</accession>
<organism evidence="2 3">
    <name type="scientific">Symbiodinium microadriaticum</name>
    <name type="common">Dinoflagellate</name>
    <name type="synonym">Zooxanthella microadriatica</name>
    <dbReference type="NCBI Taxonomy" id="2951"/>
    <lineage>
        <taxon>Eukaryota</taxon>
        <taxon>Sar</taxon>
        <taxon>Alveolata</taxon>
        <taxon>Dinophyceae</taxon>
        <taxon>Suessiales</taxon>
        <taxon>Symbiodiniaceae</taxon>
        <taxon>Symbiodinium</taxon>
    </lineage>
</organism>
<dbReference type="Proteomes" id="UP000186817">
    <property type="component" value="Unassembled WGS sequence"/>
</dbReference>
<feature type="region of interest" description="Disordered" evidence="1">
    <location>
        <begin position="160"/>
        <end position="206"/>
    </location>
</feature>
<evidence type="ECO:0000256" key="1">
    <source>
        <dbReference type="SAM" id="MobiDB-lite"/>
    </source>
</evidence>
<name>A0A1Q9BTU6_SYMMI</name>
<dbReference type="AlphaFoldDB" id="A0A1Q9BTU6"/>
<evidence type="ECO:0000313" key="3">
    <source>
        <dbReference type="Proteomes" id="UP000186817"/>
    </source>
</evidence>